<dbReference type="SUPFAM" id="SSF51735">
    <property type="entry name" value="NAD(P)-binding Rossmann-fold domains"/>
    <property type="match status" value="1"/>
</dbReference>
<name>A0AAV5TLE7_9BILA</name>
<accession>A0AAV5TLE7</accession>
<dbReference type="Proteomes" id="UP001432027">
    <property type="component" value="Unassembled WGS sequence"/>
</dbReference>
<keyword evidence="2" id="KW-0560">Oxidoreductase</keyword>
<proteinExistence type="inferred from homology"/>
<evidence type="ECO:0000256" key="1">
    <source>
        <dbReference type="ARBA" id="ARBA00022857"/>
    </source>
</evidence>
<dbReference type="InterPro" id="IPR051468">
    <property type="entry name" value="Fungal_SecMetab_SDRs"/>
</dbReference>
<dbReference type="PANTHER" id="PTHR43544">
    <property type="entry name" value="SHORT-CHAIN DEHYDROGENASE/REDUCTASE"/>
    <property type="match status" value="1"/>
</dbReference>
<reference evidence="4" key="1">
    <citation type="submission" date="2023-10" db="EMBL/GenBank/DDBJ databases">
        <title>Genome assembly of Pristionchus species.</title>
        <authorList>
            <person name="Yoshida K."/>
            <person name="Sommer R.J."/>
        </authorList>
    </citation>
    <scope>NUCLEOTIDE SEQUENCE</scope>
    <source>
        <strain evidence="4">RS0144</strain>
    </source>
</reference>
<dbReference type="Pfam" id="PF00106">
    <property type="entry name" value="adh_short"/>
    <property type="match status" value="1"/>
</dbReference>
<comment type="similarity">
    <text evidence="3">Belongs to the short-chain dehydrogenases/reductases (SDR) family.</text>
</comment>
<comment type="caution">
    <text evidence="4">The sequence shown here is derived from an EMBL/GenBank/DDBJ whole genome shotgun (WGS) entry which is preliminary data.</text>
</comment>
<evidence type="ECO:0000313" key="5">
    <source>
        <dbReference type="Proteomes" id="UP001432027"/>
    </source>
</evidence>
<dbReference type="PRINTS" id="PR00081">
    <property type="entry name" value="GDHRDH"/>
</dbReference>
<protein>
    <recommendedName>
        <fullName evidence="6">Dehydrogenase</fullName>
    </recommendedName>
</protein>
<keyword evidence="1" id="KW-0521">NADP</keyword>
<gene>
    <name evidence="4" type="ORF">PENTCL1PPCAC_17316</name>
</gene>
<dbReference type="InterPro" id="IPR036291">
    <property type="entry name" value="NAD(P)-bd_dom_sf"/>
</dbReference>
<dbReference type="InterPro" id="IPR002347">
    <property type="entry name" value="SDR_fam"/>
</dbReference>
<feature type="non-terminal residue" evidence="4">
    <location>
        <position position="1"/>
    </location>
</feature>
<dbReference type="GO" id="GO:0005737">
    <property type="term" value="C:cytoplasm"/>
    <property type="evidence" value="ECO:0007669"/>
    <property type="project" value="TreeGrafter"/>
</dbReference>
<evidence type="ECO:0000256" key="3">
    <source>
        <dbReference type="RuleBase" id="RU000363"/>
    </source>
</evidence>
<keyword evidence="5" id="KW-1185">Reference proteome</keyword>
<evidence type="ECO:0000256" key="2">
    <source>
        <dbReference type="ARBA" id="ARBA00023002"/>
    </source>
</evidence>
<dbReference type="Gene3D" id="3.40.50.720">
    <property type="entry name" value="NAD(P)-binding Rossmann-like Domain"/>
    <property type="match status" value="1"/>
</dbReference>
<dbReference type="EMBL" id="BTSX01000004">
    <property type="protein sequence ID" value="GMS95141.1"/>
    <property type="molecule type" value="Genomic_DNA"/>
</dbReference>
<dbReference type="PRINTS" id="PR00080">
    <property type="entry name" value="SDRFAMILY"/>
</dbReference>
<dbReference type="PANTHER" id="PTHR43544:SF7">
    <property type="entry name" value="NADB-LER2"/>
    <property type="match status" value="1"/>
</dbReference>
<dbReference type="GO" id="GO:0016491">
    <property type="term" value="F:oxidoreductase activity"/>
    <property type="evidence" value="ECO:0007669"/>
    <property type="project" value="UniProtKB-KW"/>
</dbReference>
<organism evidence="4 5">
    <name type="scientific">Pristionchus entomophagus</name>
    <dbReference type="NCBI Taxonomy" id="358040"/>
    <lineage>
        <taxon>Eukaryota</taxon>
        <taxon>Metazoa</taxon>
        <taxon>Ecdysozoa</taxon>
        <taxon>Nematoda</taxon>
        <taxon>Chromadorea</taxon>
        <taxon>Rhabditida</taxon>
        <taxon>Rhabditina</taxon>
        <taxon>Diplogasteromorpha</taxon>
        <taxon>Diplogasteroidea</taxon>
        <taxon>Neodiplogasteridae</taxon>
        <taxon>Pristionchus</taxon>
    </lineage>
</organism>
<dbReference type="AlphaFoldDB" id="A0AAV5TLE7"/>
<evidence type="ECO:0008006" key="6">
    <source>
        <dbReference type="Google" id="ProtNLM"/>
    </source>
</evidence>
<sequence length="250" mass="26990">FQIEMAPSSILITGANRGIGLGFVHHYLSLPDVNHVFATARNPDSAKDLKSISDPRLHIVKMDVQSDESIKQAEKEISSVVGDSGLTLLINNAGVLDRYEIGDAPDRKRILESFDINAAGPIVVSQVFLPLLRKASSTNSSLPIGVNRAAIVNISSGAASIQDNKSGGHVIYRATKTALNSLTKTFGHHTIKDNILTVAILPGFVVTELTNNRGELTVDQSIALMVTVFDTWTKESNGLYYAKEGHLFPL</sequence>
<dbReference type="CDD" id="cd05325">
    <property type="entry name" value="carb_red_sniffer_like_SDR_c"/>
    <property type="match status" value="1"/>
</dbReference>
<evidence type="ECO:0000313" key="4">
    <source>
        <dbReference type="EMBL" id="GMS95141.1"/>
    </source>
</evidence>